<evidence type="ECO:0000259" key="1">
    <source>
        <dbReference type="Pfam" id="PF02698"/>
    </source>
</evidence>
<dbReference type="Gene3D" id="3.40.50.620">
    <property type="entry name" value="HUPs"/>
    <property type="match status" value="1"/>
</dbReference>
<gene>
    <name evidence="2" type="ORF">RIdsm_03371</name>
</gene>
<dbReference type="PANTHER" id="PTHR30336:SF20">
    <property type="entry name" value="DUF218 DOMAIN-CONTAINING PROTEIN"/>
    <property type="match status" value="1"/>
</dbReference>
<dbReference type="OrthoDB" id="9809813at2"/>
<dbReference type="CDD" id="cd06259">
    <property type="entry name" value="YdcF-like"/>
    <property type="match status" value="1"/>
</dbReference>
<dbReference type="PANTHER" id="PTHR30336">
    <property type="entry name" value="INNER MEMBRANE PROTEIN, PROBABLE PERMEASE"/>
    <property type="match status" value="1"/>
</dbReference>
<reference evidence="2 3" key="1">
    <citation type="submission" date="2018-08" db="EMBL/GenBank/DDBJ databases">
        <title>Genetic Globetrotter - A new plasmid hitch-hiking vast phylogenetic and geographic distances.</title>
        <authorList>
            <person name="Vollmers J."/>
            <person name="Petersen J."/>
        </authorList>
    </citation>
    <scope>NUCLEOTIDE SEQUENCE [LARGE SCALE GENOMIC DNA]</scope>
    <source>
        <strain evidence="2 3">DSM 26383</strain>
    </source>
</reference>
<dbReference type="InterPro" id="IPR051599">
    <property type="entry name" value="Cell_Envelope_Assoc"/>
</dbReference>
<dbReference type="InterPro" id="IPR014729">
    <property type="entry name" value="Rossmann-like_a/b/a_fold"/>
</dbReference>
<dbReference type="InterPro" id="IPR003848">
    <property type="entry name" value="DUF218"/>
</dbReference>
<dbReference type="EMBL" id="CP031598">
    <property type="protein sequence ID" value="QEW27555.1"/>
    <property type="molecule type" value="Genomic_DNA"/>
</dbReference>
<dbReference type="KEGG" id="rid:RIdsm_03371"/>
<sequence>MPHGEPMETDDDAPRPAAALVLGAKVLRGGQPSAALKRRALHAARLYREAVVERIIASGGPPGGRPTEAEVIRSLCLTAGVPDEAILLENKAASTEENIRFARPILEAERIGAVWLVTDGFHARRASFTARMQGMEAEMSCPALTGVPLGRRVKTYLRETGALAVYAVRLWRG</sequence>
<organism evidence="2 3">
    <name type="scientific">Roseovarius indicus</name>
    <dbReference type="NCBI Taxonomy" id="540747"/>
    <lineage>
        <taxon>Bacteria</taxon>
        <taxon>Pseudomonadati</taxon>
        <taxon>Pseudomonadota</taxon>
        <taxon>Alphaproteobacteria</taxon>
        <taxon>Rhodobacterales</taxon>
        <taxon>Roseobacteraceae</taxon>
        <taxon>Roseovarius</taxon>
    </lineage>
</organism>
<evidence type="ECO:0000313" key="3">
    <source>
        <dbReference type="Proteomes" id="UP000325785"/>
    </source>
</evidence>
<dbReference type="GO" id="GO:0005886">
    <property type="term" value="C:plasma membrane"/>
    <property type="evidence" value="ECO:0007669"/>
    <property type="project" value="TreeGrafter"/>
</dbReference>
<dbReference type="Proteomes" id="UP000325785">
    <property type="component" value="Chromosome"/>
</dbReference>
<name>A0A5P3AH30_9RHOB</name>
<accession>A0A5P3AH30</accession>
<dbReference type="Pfam" id="PF02698">
    <property type="entry name" value="DUF218"/>
    <property type="match status" value="1"/>
</dbReference>
<dbReference type="AlphaFoldDB" id="A0A5P3AH30"/>
<evidence type="ECO:0000313" key="2">
    <source>
        <dbReference type="EMBL" id="QEW27555.1"/>
    </source>
</evidence>
<proteinExistence type="predicted"/>
<protein>
    <recommendedName>
        <fullName evidence="1">DUF218 domain-containing protein</fullName>
    </recommendedName>
</protein>
<feature type="domain" description="DUF218" evidence="1">
    <location>
        <begin position="18"/>
        <end position="155"/>
    </location>
</feature>
<dbReference type="RefSeq" id="WP_082647408.1">
    <property type="nucleotide sequence ID" value="NZ_CAXRJZ010000004.1"/>
</dbReference>